<accession>A0A085WL91</accession>
<dbReference type="PANTHER" id="PTHR33393:SF13">
    <property type="entry name" value="PGA BIOSYNTHESIS PROTEIN CAPA"/>
    <property type="match status" value="1"/>
</dbReference>
<name>A0A085WL91_9BACT</name>
<dbReference type="InterPro" id="IPR019079">
    <property type="entry name" value="Capsule_synth_CapA"/>
</dbReference>
<dbReference type="PATRIC" id="fig|394096.3.peg.3733"/>
<sequence>MHVGESIKLGDVLVPVLLLAPLLCAQTPAAPSRVELVFGGDVIPHGAVKQVAEEHARTAPAEEKGAPALSLNNEGWDHVFGPIADVLRTSDVAVVNLETPVTDNKKAVTRELLFNAPSAMVRALAAAGVKVVSTGNNHARDQHLTGVLETLRHLDAAGIQHTGTGVSLETAWEPVVMEVKGVRLGFLSFTRWLNGYSNPKDPAEAHVAYVPYPVHVKNRGVSVEHAVERVRMAAARCDVLIVMVHWGTEYAGQPRPEEKQVARALIDAGAGAVIGHHPHVLQPLESYTTAEGRKALIAYSLGNLVANQSRFYAYQPGKSDKQGDTRDSMLLRVSFTRREAGGPVELDGVSVLPVWIENNARTRKKKELRNIQPVLIDRELGAIQERVSLLDGRPEPTDRKEKAELKKERAVLEHRLTTHKFRRAGILKMLPEGFEVASPELRRREDSTASAAVQSEP</sequence>
<dbReference type="SUPFAM" id="SSF56300">
    <property type="entry name" value="Metallo-dependent phosphatases"/>
    <property type="match status" value="1"/>
</dbReference>
<feature type="domain" description="Capsule synthesis protein CapA" evidence="3">
    <location>
        <begin position="35"/>
        <end position="308"/>
    </location>
</feature>
<dbReference type="Pfam" id="PF09587">
    <property type="entry name" value="PGA_cap"/>
    <property type="match status" value="1"/>
</dbReference>
<dbReference type="InterPro" id="IPR029052">
    <property type="entry name" value="Metallo-depent_PP-like"/>
</dbReference>
<dbReference type="SMART" id="SM00854">
    <property type="entry name" value="PGA_cap"/>
    <property type="match status" value="1"/>
</dbReference>
<dbReference type="AlphaFoldDB" id="A0A085WL91"/>
<proteinExistence type="inferred from homology"/>
<protein>
    <recommendedName>
        <fullName evidence="3">Capsule synthesis protein CapA domain-containing protein</fullName>
    </recommendedName>
</protein>
<keyword evidence="5" id="KW-1185">Reference proteome</keyword>
<dbReference type="InterPro" id="IPR052169">
    <property type="entry name" value="CW_Biosynth-Accessory"/>
</dbReference>
<dbReference type="STRING" id="394096.DB31_7691"/>
<dbReference type="Proteomes" id="UP000028725">
    <property type="component" value="Unassembled WGS sequence"/>
</dbReference>
<dbReference type="CDD" id="cd07381">
    <property type="entry name" value="MPP_CapA"/>
    <property type="match status" value="1"/>
</dbReference>
<feature type="region of interest" description="Disordered" evidence="2">
    <location>
        <begin position="438"/>
        <end position="457"/>
    </location>
</feature>
<dbReference type="EMBL" id="JMCB01000006">
    <property type="protein sequence ID" value="KFE68454.1"/>
    <property type="molecule type" value="Genomic_DNA"/>
</dbReference>
<comment type="caution">
    <text evidence="4">The sequence shown here is derived from an EMBL/GenBank/DDBJ whole genome shotgun (WGS) entry which is preliminary data.</text>
</comment>
<evidence type="ECO:0000313" key="5">
    <source>
        <dbReference type="Proteomes" id="UP000028725"/>
    </source>
</evidence>
<evidence type="ECO:0000259" key="3">
    <source>
        <dbReference type="SMART" id="SM00854"/>
    </source>
</evidence>
<comment type="similarity">
    <text evidence="1">Belongs to the CapA family.</text>
</comment>
<reference evidence="4 5" key="1">
    <citation type="submission" date="2014-04" db="EMBL/GenBank/DDBJ databases">
        <title>Genome assembly of Hyalangium minutum DSM 14724.</title>
        <authorList>
            <person name="Sharma G."/>
            <person name="Subramanian S."/>
        </authorList>
    </citation>
    <scope>NUCLEOTIDE SEQUENCE [LARGE SCALE GENOMIC DNA]</scope>
    <source>
        <strain evidence="4 5">DSM 14724</strain>
    </source>
</reference>
<evidence type="ECO:0000313" key="4">
    <source>
        <dbReference type="EMBL" id="KFE68454.1"/>
    </source>
</evidence>
<dbReference type="PANTHER" id="PTHR33393">
    <property type="entry name" value="POLYGLUTAMINE SYNTHESIS ACCESSORY PROTEIN RV0574C-RELATED"/>
    <property type="match status" value="1"/>
</dbReference>
<evidence type="ECO:0000256" key="2">
    <source>
        <dbReference type="SAM" id="MobiDB-lite"/>
    </source>
</evidence>
<organism evidence="4 5">
    <name type="scientific">Hyalangium minutum</name>
    <dbReference type="NCBI Taxonomy" id="394096"/>
    <lineage>
        <taxon>Bacteria</taxon>
        <taxon>Pseudomonadati</taxon>
        <taxon>Myxococcota</taxon>
        <taxon>Myxococcia</taxon>
        <taxon>Myxococcales</taxon>
        <taxon>Cystobacterineae</taxon>
        <taxon>Archangiaceae</taxon>
        <taxon>Hyalangium</taxon>
    </lineage>
</organism>
<gene>
    <name evidence="4" type="ORF">DB31_7691</name>
</gene>
<dbReference type="Gene3D" id="3.60.21.10">
    <property type="match status" value="1"/>
</dbReference>
<feature type="compositionally biased region" description="Polar residues" evidence="2">
    <location>
        <begin position="448"/>
        <end position="457"/>
    </location>
</feature>
<evidence type="ECO:0000256" key="1">
    <source>
        <dbReference type="ARBA" id="ARBA00005662"/>
    </source>
</evidence>